<dbReference type="AlphaFoldDB" id="A0AA88GU73"/>
<dbReference type="GO" id="GO:0006631">
    <property type="term" value="P:fatty acid metabolic process"/>
    <property type="evidence" value="ECO:0007669"/>
    <property type="project" value="TreeGrafter"/>
</dbReference>
<dbReference type="PANTHER" id="PTHR23310">
    <property type="entry name" value="ACYL-COA-BINDING PROTEIN, ACBP"/>
    <property type="match status" value="1"/>
</dbReference>
<accession>A0AA88GU73</accession>
<evidence type="ECO:0000313" key="5">
    <source>
        <dbReference type="Proteomes" id="UP000816034"/>
    </source>
</evidence>
<dbReference type="GO" id="GO:0000062">
    <property type="term" value="F:fatty-acyl-CoA binding"/>
    <property type="evidence" value="ECO:0007669"/>
    <property type="project" value="InterPro"/>
</dbReference>
<dbReference type="InterPro" id="IPR014352">
    <property type="entry name" value="FERM/acyl-CoA-bd_prot_sf"/>
</dbReference>
<proteinExistence type="inferred from homology"/>
<evidence type="ECO:0000259" key="3">
    <source>
        <dbReference type="PROSITE" id="PS51228"/>
    </source>
</evidence>
<name>A0AA88GU73_NAELO</name>
<keyword evidence="5" id="KW-1185">Reference proteome</keyword>
<sequence>MSESSSPTTGAVVQDDTTDDHHLIENNFKKLLNSGLIEDEDGSPKKPFPFELLTDDLMDMYAYYKQATIGDCPTNTKPYWFQFTEKMKWESWVRVKGMNSIEAKKQYLIKILESIEDEESEELSDEWKNWLKEVNNPEDHTRNLETDDDVISFALINKMNTTALEKKSVSSSDENTLPQPGEVEVIKIGDLKTKCVELERYLINETHTLRTLFEEKQKKIAELEECVKELQNPNYSLEEIREIILSTCNSDTKQLVENIDSSYQLLIAAVDKTNVCFVIFVQ</sequence>
<evidence type="ECO:0000256" key="1">
    <source>
        <dbReference type="ARBA" id="ARBA00005567"/>
    </source>
</evidence>
<organism evidence="4 5">
    <name type="scientific">Naegleria lovaniensis</name>
    <name type="common">Amoeba</name>
    <dbReference type="NCBI Taxonomy" id="51637"/>
    <lineage>
        <taxon>Eukaryota</taxon>
        <taxon>Discoba</taxon>
        <taxon>Heterolobosea</taxon>
        <taxon>Tetramitia</taxon>
        <taxon>Eutetramitia</taxon>
        <taxon>Vahlkampfiidae</taxon>
        <taxon>Naegleria</taxon>
    </lineage>
</organism>
<dbReference type="SUPFAM" id="SSF47027">
    <property type="entry name" value="Acyl-CoA binding protein"/>
    <property type="match status" value="1"/>
</dbReference>
<dbReference type="InterPro" id="IPR000582">
    <property type="entry name" value="Acyl-CoA-binding_protein"/>
</dbReference>
<dbReference type="PANTHER" id="PTHR23310:SF62">
    <property type="entry name" value="ACYL-COA BINDING PROTEIN 1, ISOFORM A"/>
    <property type="match status" value="1"/>
</dbReference>
<comment type="similarity">
    <text evidence="1">Belongs to the ACBP family.</text>
</comment>
<evidence type="ECO:0000256" key="2">
    <source>
        <dbReference type="ARBA" id="ARBA00023121"/>
    </source>
</evidence>
<feature type="domain" description="ACB" evidence="3">
    <location>
        <begin position="1"/>
        <end position="120"/>
    </location>
</feature>
<dbReference type="EMBL" id="PYSW02000014">
    <property type="protein sequence ID" value="KAG2386985.1"/>
    <property type="molecule type" value="Genomic_DNA"/>
</dbReference>
<keyword evidence="2" id="KW-0446">Lipid-binding</keyword>
<protein>
    <recommendedName>
        <fullName evidence="3">ACB domain-containing protein</fullName>
    </recommendedName>
</protein>
<reference evidence="4 5" key="1">
    <citation type="journal article" date="2018" name="BMC Genomics">
        <title>The genome of Naegleria lovaniensis, the basis for a comparative approach to unravel pathogenicity factors of the human pathogenic amoeba N. fowleri.</title>
        <authorList>
            <person name="Liechti N."/>
            <person name="Schurch N."/>
            <person name="Bruggmann R."/>
            <person name="Wittwer M."/>
        </authorList>
    </citation>
    <scope>NUCLEOTIDE SEQUENCE [LARGE SCALE GENOMIC DNA]</scope>
    <source>
        <strain evidence="4 5">ATCC 30569</strain>
    </source>
</reference>
<dbReference type="RefSeq" id="XP_044550977.1">
    <property type="nucleotide sequence ID" value="XM_044691393.1"/>
</dbReference>
<gene>
    <name evidence="4" type="ORF">C9374_002020</name>
</gene>
<dbReference type="GeneID" id="68094476"/>
<dbReference type="Proteomes" id="UP000816034">
    <property type="component" value="Unassembled WGS sequence"/>
</dbReference>
<dbReference type="InterPro" id="IPR035984">
    <property type="entry name" value="Acyl-CoA-binding_sf"/>
</dbReference>
<dbReference type="PRINTS" id="PR00689">
    <property type="entry name" value="ACOABINDINGP"/>
</dbReference>
<dbReference type="Gene3D" id="1.20.80.10">
    <property type="match status" value="1"/>
</dbReference>
<comment type="caution">
    <text evidence="4">The sequence shown here is derived from an EMBL/GenBank/DDBJ whole genome shotgun (WGS) entry which is preliminary data.</text>
</comment>
<evidence type="ECO:0000313" key="4">
    <source>
        <dbReference type="EMBL" id="KAG2386985.1"/>
    </source>
</evidence>
<dbReference type="Pfam" id="PF00887">
    <property type="entry name" value="ACBP"/>
    <property type="match status" value="1"/>
</dbReference>
<dbReference type="PROSITE" id="PS51228">
    <property type="entry name" value="ACB_2"/>
    <property type="match status" value="1"/>
</dbReference>